<evidence type="ECO:0000256" key="1">
    <source>
        <dbReference type="SAM" id="Phobius"/>
    </source>
</evidence>
<comment type="caution">
    <text evidence="3">The sequence shown here is derived from an EMBL/GenBank/DDBJ whole genome shotgun (WGS) entry which is preliminary data.</text>
</comment>
<sequence>MLSLLLVQIVSSMPIYGNFSQNYYYVELNNKRWILDQNFDGAIELLLGCENNQSKFHHFQAQRFILIGAIPLERKMIGQIDDVNYICNDTSCHMKIGDLIIQNFCGQMYTYFQEINNYLGLGGIIQKFNSQQQLKLCLAQNGGYMKIGNFQKDDQIIQIDQMKSICNQESNCQQNRLKLISLEIKQNFLFPNIYETDAEIDFTNTYVVFPKNLYLQLIKQFLCQGFFCPQRNDIDGLICYDNDYNNIDKFYEKFPKISFLFNESSEFIWFPQDYLVTHDNKTYCFPVKRGIGQIILGQPFMRNKEFIFGREKLIVNYQNCSLETSLDAPTISISIPLIKKLEIPKFLTGISLFIFTFIIYYILFKIKLRKTNQQLINPHIQ</sequence>
<organism evidence="3 4">
    <name type="scientific">Paramecium primaurelia</name>
    <dbReference type="NCBI Taxonomy" id="5886"/>
    <lineage>
        <taxon>Eukaryota</taxon>
        <taxon>Sar</taxon>
        <taxon>Alveolata</taxon>
        <taxon>Ciliophora</taxon>
        <taxon>Intramacronucleata</taxon>
        <taxon>Oligohymenophorea</taxon>
        <taxon>Peniculida</taxon>
        <taxon>Parameciidae</taxon>
        <taxon>Paramecium</taxon>
    </lineage>
</organism>
<dbReference type="EMBL" id="CAJJDM010000019">
    <property type="protein sequence ID" value="CAD8053933.1"/>
    <property type="molecule type" value="Genomic_DNA"/>
</dbReference>
<proteinExistence type="predicted"/>
<dbReference type="FunFam" id="2.40.70.10:FF:000410">
    <property type="match status" value="1"/>
</dbReference>
<accession>A0A8S1KI75</accession>
<dbReference type="AlphaFoldDB" id="A0A8S1KI75"/>
<evidence type="ECO:0000313" key="3">
    <source>
        <dbReference type="EMBL" id="CAD8053933.1"/>
    </source>
</evidence>
<reference evidence="3" key="1">
    <citation type="submission" date="2021-01" db="EMBL/GenBank/DDBJ databases">
        <authorList>
            <consortium name="Genoscope - CEA"/>
            <person name="William W."/>
        </authorList>
    </citation>
    <scope>NUCLEOTIDE SEQUENCE</scope>
</reference>
<feature type="transmembrane region" description="Helical" evidence="1">
    <location>
        <begin position="346"/>
        <end position="364"/>
    </location>
</feature>
<feature type="domain" description="Xylanase inhibitor C-terminal" evidence="2">
    <location>
        <begin position="197"/>
        <end position="312"/>
    </location>
</feature>
<keyword evidence="1" id="KW-1133">Transmembrane helix</keyword>
<dbReference type="InterPro" id="IPR032799">
    <property type="entry name" value="TAXi_C"/>
</dbReference>
<evidence type="ECO:0000313" key="4">
    <source>
        <dbReference type="Proteomes" id="UP000688137"/>
    </source>
</evidence>
<dbReference type="Pfam" id="PF14541">
    <property type="entry name" value="TAXi_C"/>
    <property type="match status" value="1"/>
</dbReference>
<dbReference type="OMA" id="LINPHIQ"/>
<name>A0A8S1KI75_PARPR</name>
<dbReference type="Proteomes" id="UP000688137">
    <property type="component" value="Unassembled WGS sequence"/>
</dbReference>
<keyword evidence="4" id="KW-1185">Reference proteome</keyword>
<keyword evidence="1" id="KW-0472">Membrane</keyword>
<keyword evidence="1" id="KW-0812">Transmembrane</keyword>
<evidence type="ECO:0000259" key="2">
    <source>
        <dbReference type="Pfam" id="PF14541"/>
    </source>
</evidence>
<gene>
    <name evidence="3" type="ORF">PPRIM_AZ9-3.1.T0210206</name>
</gene>
<protein>
    <recommendedName>
        <fullName evidence="2">Xylanase inhibitor C-terminal domain-containing protein</fullName>
    </recommendedName>
</protein>